<sequence>MFEDLEPRPARGAPLIALTREDLDGYSVEDLKQRIAGLEAEIARSQAAIEGKSSQRNAADAMFNFRS</sequence>
<reference evidence="2 3" key="1">
    <citation type="submission" date="2020-03" db="EMBL/GenBank/DDBJ databases">
        <title>Genomic Encyclopedia of Type Strains, Phase IV (KMG-IV): sequencing the most valuable type-strain genomes for metagenomic binning, comparative biology and taxonomic classification.</title>
        <authorList>
            <person name="Goeker M."/>
        </authorList>
    </citation>
    <scope>NUCLEOTIDE SEQUENCE [LARGE SCALE GENOMIC DNA]</scope>
    <source>
        <strain evidence="2 3">DSM 4736</strain>
    </source>
</reference>
<evidence type="ECO:0000313" key="2">
    <source>
        <dbReference type="EMBL" id="NJC41838.1"/>
    </source>
</evidence>
<comment type="caution">
    <text evidence="2">The sequence shown here is derived from an EMBL/GenBank/DDBJ whole genome shotgun (WGS) entry which is preliminary data.</text>
</comment>
<gene>
    <name evidence="2" type="ORF">GGQ87_002133</name>
</gene>
<feature type="coiled-coil region" evidence="1">
    <location>
        <begin position="28"/>
        <end position="55"/>
    </location>
</feature>
<proteinExistence type="predicted"/>
<dbReference type="InterPro" id="IPR009579">
    <property type="entry name" value="DUF1192"/>
</dbReference>
<dbReference type="EMBL" id="JAATJM010000002">
    <property type="protein sequence ID" value="NJC41838.1"/>
    <property type="molecule type" value="Genomic_DNA"/>
</dbReference>
<name>A0A7X5YKY8_9CAUL</name>
<keyword evidence="3" id="KW-1185">Reference proteome</keyword>
<organism evidence="2 3">
    <name type="scientific">Brevundimonas alba</name>
    <dbReference type="NCBI Taxonomy" id="74314"/>
    <lineage>
        <taxon>Bacteria</taxon>
        <taxon>Pseudomonadati</taxon>
        <taxon>Pseudomonadota</taxon>
        <taxon>Alphaproteobacteria</taxon>
        <taxon>Caulobacterales</taxon>
        <taxon>Caulobacteraceae</taxon>
        <taxon>Brevundimonas</taxon>
    </lineage>
</organism>
<accession>A0A7X5YKY8</accession>
<keyword evidence="1" id="KW-0175">Coiled coil</keyword>
<dbReference type="Pfam" id="PF06698">
    <property type="entry name" value="DUF1192"/>
    <property type="match status" value="1"/>
</dbReference>
<protein>
    <submittedName>
        <fullName evidence="2">Uncharacterized small protein (DUF1192 family)</fullName>
    </submittedName>
</protein>
<dbReference type="AlphaFoldDB" id="A0A7X5YKY8"/>
<dbReference type="Proteomes" id="UP000587415">
    <property type="component" value="Unassembled WGS sequence"/>
</dbReference>
<evidence type="ECO:0000256" key="1">
    <source>
        <dbReference type="SAM" id="Coils"/>
    </source>
</evidence>
<dbReference type="RefSeq" id="WP_168047614.1">
    <property type="nucleotide sequence ID" value="NZ_JAATJM010000002.1"/>
</dbReference>
<evidence type="ECO:0000313" key="3">
    <source>
        <dbReference type="Proteomes" id="UP000587415"/>
    </source>
</evidence>